<dbReference type="AlphaFoldDB" id="E6MHN2"/>
<dbReference type="EMBL" id="AEQN01000020">
    <property type="protein sequence ID" value="EFV01406.1"/>
    <property type="molecule type" value="Genomic_DNA"/>
</dbReference>
<proteinExistence type="predicted"/>
<evidence type="ECO:0000313" key="1">
    <source>
        <dbReference type="EMBL" id="EFV01406.1"/>
    </source>
</evidence>
<dbReference type="Proteomes" id="UP000004754">
    <property type="component" value="Unassembled WGS sequence"/>
</dbReference>
<organism evidence="1 2">
    <name type="scientific">Pseudoramibacter alactolyticus ATCC 23263</name>
    <dbReference type="NCBI Taxonomy" id="887929"/>
    <lineage>
        <taxon>Bacteria</taxon>
        <taxon>Bacillati</taxon>
        <taxon>Bacillota</taxon>
        <taxon>Clostridia</taxon>
        <taxon>Eubacteriales</taxon>
        <taxon>Eubacteriaceae</taxon>
        <taxon>Pseudoramibacter</taxon>
    </lineage>
</organism>
<comment type="caution">
    <text evidence="1">The sequence shown here is derived from an EMBL/GenBank/DDBJ whole genome shotgun (WGS) entry which is preliminary data.</text>
</comment>
<sequence length="67" mass="8025">MMTVSVSQGDAELYCERRRAKRHRFHLLINVFLIYSVLPEINLKSIKKRAQNRKIHAEVKKDKKFLK</sequence>
<accession>E6MHN2</accession>
<reference evidence="1 2" key="1">
    <citation type="submission" date="2010-12" db="EMBL/GenBank/DDBJ databases">
        <authorList>
            <person name="Muzny D."/>
            <person name="Qin X."/>
            <person name="Deng J."/>
            <person name="Jiang H."/>
            <person name="Liu Y."/>
            <person name="Qu J."/>
            <person name="Song X.-Z."/>
            <person name="Zhang L."/>
            <person name="Thornton R."/>
            <person name="Coyle M."/>
            <person name="Francisco L."/>
            <person name="Jackson L."/>
            <person name="Javaid M."/>
            <person name="Korchina V."/>
            <person name="Kovar C."/>
            <person name="Mata R."/>
            <person name="Mathew T."/>
            <person name="Ngo R."/>
            <person name="Nguyen L."/>
            <person name="Nguyen N."/>
            <person name="Okwuonu G."/>
            <person name="Ongeri F."/>
            <person name="Pham C."/>
            <person name="Simmons D."/>
            <person name="Wilczek-Boney K."/>
            <person name="Hale W."/>
            <person name="Jakkamsetti A."/>
            <person name="Pham P."/>
            <person name="Ruth R."/>
            <person name="San Lucas F."/>
            <person name="Warren J."/>
            <person name="Zhang J."/>
            <person name="Zhao Z."/>
            <person name="Zhou C."/>
            <person name="Zhu D."/>
            <person name="Lee S."/>
            <person name="Bess C."/>
            <person name="Blankenburg K."/>
            <person name="Forbes L."/>
            <person name="Fu Q."/>
            <person name="Gubbala S."/>
            <person name="Hirani K."/>
            <person name="Jayaseelan J.C."/>
            <person name="Lara F."/>
            <person name="Munidasa M."/>
            <person name="Palculict T."/>
            <person name="Patil S."/>
            <person name="Pu L.-L."/>
            <person name="Saada N."/>
            <person name="Tang L."/>
            <person name="Weissenberger G."/>
            <person name="Zhu Y."/>
            <person name="Hemphill L."/>
            <person name="Shang Y."/>
            <person name="Youmans B."/>
            <person name="Ayvaz T."/>
            <person name="Ross M."/>
            <person name="Santibanez J."/>
            <person name="Aqrawi P."/>
            <person name="Gross S."/>
            <person name="Joshi V."/>
            <person name="Fowler G."/>
            <person name="Nazareth L."/>
            <person name="Reid J."/>
            <person name="Worley K."/>
            <person name="Petrosino J."/>
            <person name="Highlander S."/>
            <person name="Gibbs R."/>
        </authorList>
    </citation>
    <scope>NUCLEOTIDE SEQUENCE [LARGE SCALE GENOMIC DNA]</scope>
    <source>
        <strain evidence="1 2">ATCC 23263</strain>
    </source>
</reference>
<keyword evidence="2" id="KW-1185">Reference proteome</keyword>
<gene>
    <name evidence="1" type="ORF">HMP0721_1521</name>
</gene>
<dbReference type="HOGENOM" id="CLU_2809103_0_0_9"/>
<evidence type="ECO:0000313" key="2">
    <source>
        <dbReference type="Proteomes" id="UP000004754"/>
    </source>
</evidence>
<name>E6MHN2_9FIRM</name>
<dbReference type="STRING" id="887929.HMP0721_1521"/>
<protein>
    <submittedName>
        <fullName evidence="1">Uncharacterized protein</fullName>
    </submittedName>
</protein>